<dbReference type="SUPFAM" id="SSF51556">
    <property type="entry name" value="Metallo-dependent hydrolases"/>
    <property type="match status" value="1"/>
</dbReference>
<reference evidence="1" key="1">
    <citation type="submission" date="2016-11" db="EMBL/GenBank/DDBJ databases">
        <title>The genome sequence of Colletotrichum cuscutae.</title>
        <authorList>
            <person name="Baroncelli R."/>
        </authorList>
    </citation>
    <scope>NUCLEOTIDE SEQUENCE</scope>
    <source>
        <strain evidence="1">IMI 304802</strain>
    </source>
</reference>
<evidence type="ECO:0000313" key="2">
    <source>
        <dbReference type="Proteomes" id="UP001239213"/>
    </source>
</evidence>
<organism evidence="1 2">
    <name type="scientific">Colletotrichum cuscutae</name>
    <dbReference type="NCBI Taxonomy" id="1209917"/>
    <lineage>
        <taxon>Eukaryota</taxon>
        <taxon>Fungi</taxon>
        <taxon>Dikarya</taxon>
        <taxon>Ascomycota</taxon>
        <taxon>Pezizomycotina</taxon>
        <taxon>Sordariomycetes</taxon>
        <taxon>Hypocreomycetidae</taxon>
        <taxon>Glomerellales</taxon>
        <taxon>Glomerellaceae</taxon>
        <taxon>Colletotrichum</taxon>
        <taxon>Colletotrichum acutatum species complex</taxon>
    </lineage>
</organism>
<evidence type="ECO:0000313" key="1">
    <source>
        <dbReference type="EMBL" id="KAK1450638.1"/>
    </source>
</evidence>
<proteinExistence type="predicted"/>
<dbReference type="Proteomes" id="UP001239213">
    <property type="component" value="Unassembled WGS sequence"/>
</dbReference>
<keyword evidence="2" id="KW-1185">Reference proteome</keyword>
<comment type="caution">
    <text evidence="1">The sequence shown here is derived from an EMBL/GenBank/DDBJ whole genome shotgun (WGS) entry which is preliminary data.</text>
</comment>
<dbReference type="PANTHER" id="PTHR35563:SF2">
    <property type="entry name" value="BARREL METAL-DEPENDENT HYDROLASE, PUTATIVE (AFU_ORTHOLOGUE AFUA_1G16240)-RELATED"/>
    <property type="match status" value="1"/>
</dbReference>
<accession>A0AAI9U2U2</accession>
<name>A0AAI9U2U2_9PEZI</name>
<gene>
    <name evidence="1" type="ORF">CCUS01_02094</name>
</gene>
<dbReference type="PANTHER" id="PTHR35563">
    <property type="entry name" value="BARREL METAL-DEPENDENT HYDROLASE, PUTATIVE (AFU_ORTHOLOGUE AFUA_1G16240)-RELATED"/>
    <property type="match status" value="1"/>
</dbReference>
<sequence length="935" mass="103701">MSTSGSRSRAALAKLYPSLSTLQGRWDSIGAMAIMAFTLTCEEPTNASSDYQHLGKDFSFEPELVRPNPSAGFDLTGAATRVGDYERASRTFLGGFARVAISEYEVVDFLSFFEGYPGAAPDNGKARTKYIYWIPGGVFLRGLVASLSAFHSTPDGMWLGLLFRDRQTEFAGNIHQAYRGAFTRATRNLIQRSIPGSNDSYPLQRIPIGTALWTLGKGLSERYNAYVSLEDLGSIVPVLHTFASDTLLNLIRAGGRWKHSQYVLPDKTNLVNPPAVSSLKLYEELVSLLPNDGSWSVDPIRPGGWNSTTSSQDSLYFVYSLNYLIQPDNRVKKCPPRTIDPPSSHYRPWYYSFTLGLLYDLPEPLGKFYSHGIALDESPPNALAMGRLDFTPRMAGTKIPTALFITGLPLYSVGRSLGFVWHAGCSAECNRNTGLAGGVGQGNTSGHLPFAIHFWTLAYYSVPVYATPFQSLESKSQTVASDWQGQGGERGAFHASHALTSLLWSRFYSFPVRILTEQSASRILLTRIAPLEELPRLCVLVSAFSNYRSAGINHRLRATVTTARRNPTLVADQSHECIAVHQYWQTRDNPFCSRAADGILITISSNVGLLIMQKFLSGGHIINDTFVVVKPNLSLTVSIPITGILPRPYAEVELDFQSDTYSPNRHPTPPPATIAASVLTHGLSYGNDCTSLKAFIPRLGSQKTRAVGVIDPETTDEESLAMHRAGVRGLRVNLYQFKAMEDVELQKVALRSHLNRILDYRPIAPMELDDDDDPHRVLDHAGAIRPRRHSLARRHLGYRSLCVAEGDKSAARQDLTPAPYRISDDSPGYSDVEFLHRVLWGSDWPHTPRMKGDASLRSWLSDEEWDLLMVQNPSHIFGRRSNMSFYTAKYYPPYNTPFFSSTNIFSSTSALSWHRATTFSTRETGNVAGIDPKPV</sequence>
<dbReference type="Gene3D" id="3.20.20.140">
    <property type="entry name" value="Metal-dependent hydrolases"/>
    <property type="match status" value="1"/>
</dbReference>
<dbReference type="InterPro" id="IPR052358">
    <property type="entry name" value="Aro_Compnd_Degr_Hydrolases"/>
</dbReference>
<dbReference type="EMBL" id="MPDP01000304">
    <property type="protein sequence ID" value="KAK1450638.1"/>
    <property type="molecule type" value="Genomic_DNA"/>
</dbReference>
<dbReference type="AlphaFoldDB" id="A0AAI9U2U2"/>
<dbReference type="InterPro" id="IPR032466">
    <property type="entry name" value="Metal_Hydrolase"/>
</dbReference>
<protein>
    <submittedName>
        <fullName evidence="1">Uncharacterized protein</fullName>
    </submittedName>
</protein>